<evidence type="ECO:0000313" key="2">
    <source>
        <dbReference type="Proteomes" id="UP000249913"/>
    </source>
</evidence>
<dbReference type="Proteomes" id="UP000249913">
    <property type="component" value="Unassembled WGS sequence"/>
</dbReference>
<accession>A0A2X2JU80</accession>
<name>A0A2X2JU80_STAAU</name>
<reference evidence="1 2" key="1">
    <citation type="submission" date="2018-06" db="EMBL/GenBank/DDBJ databases">
        <authorList>
            <consortium name="Pathogen Informatics"/>
            <person name="Doyle S."/>
        </authorList>
    </citation>
    <scope>NUCLEOTIDE SEQUENCE [LARGE SCALE GENOMIC DNA]</scope>
    <source>
        <strain evidence="1 2">NCTC7878</strain>
    </source>
</reference>
<dbReference type="EMBL" id="UAUX01000005">
    <property type="protein sequence ID" value="SPZ97478.1"/>
    <property type="molecule type" value="Genomic_DNA"/>
</dbReference>
<sequence length="58" mass="6830">MEALAKGRPGFDFIKHLKDEKKASIRNVENLRILKFKKYVKKCIIKTYNLIELSFNTS</sequence>
<gene>
    <name evidence="1" type="ORF">NCTC7878_00875</name>
</gene>
<evidence type="ECO:0000313" key="1">
    <source>
        <dbReference type="EMBL" id="SPZ97478.1"/>
    </source>
</evidence>
<organism evidence="1 2">
    <name type="scientific">Staphylococcus aureus</name>
    <dbReference type="NCBI Taxonomy" id="1280"/>
    <lineage>
        <taxon>Bacteria</taxon>
        <taxon>Bacillati</taxon>
        <taxon>Bacillota</taxon>
        <taxon>Bacilli</taxon>
        <taxon>Bacillales</taxon>
        <taxon>Staphylococcaceae</taxon>
        <taxon>Staphylococcus</taxon>
    </lineage>
</organism>
<proteinExistence type="predicted"/>
<protein>
    <submittedName>
        <fullName evidence="1">MarR family transcriptional regulator</fullName>
    </submittedName>
</protein>
<dbReference type="AlphaFoldDB" id="A0A2X2JU80"/>